<keyword evidence="4" id="KW-0812">Transmembrane</keyword>
<dbReference type="RefSeq" id="WP_236160131.1">
    <property type="nucleotide sequence ID" value="NZ_BNHQ01000019.1"/>
</dbReference>
<dbReference type="InterPro" id="IPR009057">
    <property type="entry name" value="Homeodomain-like_sf"/>
</dbReference>
<dbReference type="InterPro" id="IPR047640">
    <property type="entry name" value="RpiR-like"/>
</dbReference>
<evidence type="ECO:0000259" key="5">
    <source>
        <dbReference type="PROSITE" id="PS51071"/>
    </source>
</evidence>
<keyword evidence="1" id="KW-0805">Transcription regulation</keyword>
<dbReference type="InterPro" id="IPR046348">
    <property type="entry name" value="SIS_dom_sf"/>
</dbReference>
<keyword evidence="4" id="KW-1133">Transmembrane helix</keyword>
<sequence>MDIETISEKYQLNSEEYKVLEYMDEHRLELKDMGIRDLAKATFVSPSFIVKICKKMKLSGYSELVFLIADSPRVPTNSENDLKVRSYAKQFSQLLNKHRDSMIMILGSGYSQNLANYMSEYFNVHGFRCTANSHLQMLRRDKDALIIIISNSGETKRLAELCIQGEENQQDIIAFVGDPNSTIAKHSALAISSDTFKPTSFNSYYPQLFFGLTLVYFELLMSNFLSK</sequence>
<dbReference type="PANTHER" id="PTHR30514:SF21">
    <property type="entry name" value="RPIR-FAMILY TRANSCRIPTIONAL REGULATOR"/>
    <property type="match status" value="1"/>
</dbReference>
<dbReference type="InterPro" id="IPR001347">
    <property type="entry name" value="SIS_dom"/>
</dbReference>
<dbReference type="PANTHER" id="PTHR30514">
    <property type="entry name" value="GLUCOKINASE"/>
    <property type="match status" value="1"/>
</dbReference>
<dbReference type="InterPro" id="IPR000281">
    <property type="entry name" value="HTH_RpiR"/>
</dbReference>
<dbReference type="Proteomes" id="UP001054884">
    <property type="component" value="Unassembled WGS sequence"/>
</dbReference>
<proteinExistence type="predicted"/>
<protein>
    <submittedName>
        <fullName evidence="7">RpiR family transcriptional regulator</fullName>
    </submittedName>
</protein>
<dbReference type="PROSITE" id="PS51464">
    <property type="entry name" value="SIS"/>
    <property type="match status" value="1"/>
</dbReference>
<evidence type="ECO:0000256" key="4">
    <source>
        <dbReference type="SAM" id="Phobius"/>
    </source>
</evidence>
<dbReference type="PROSITE" id="PS51071">
    <property type="entry name" value="HTH_RPIR"/>
    <property type="match status" value="1"/>
</dbReference>
<dbReference type="Gene3D" id="3.40.50.10490">
    <property type="entry name" value="Glucose-6-phosphate isomerase like protein, domain 1"/>
    <property type="match status" value="1"/>
</dbReference>
<keyword evidence="2" id="KW-0238">DNA-binding</keyword>
<reference evidence="7 8" key="1">
    <citation type="journal article" date="2022" name="J. Dairy Sci.">
        <title>Genetic diversity of Lactobacillus delbrueckii isolated from raw milk in Hokkaido, Japan.</title>
        <authorList>
            <person name="Tsuchihashi H."/>
            <person name="Ichikawa A."/>
            <person name="Takeda M."/>
            <person name="Koizumi A."/>
            <person name="Mizoguchi C."/>
            <person name="Ishida T."/>
            <person name="Kimura K."/>
        </authorList>
    </citation>
    <scope>NUCLEOTIDE SEQUENCE [LARGE SCALE GENOMIC DNA]</scope>
    <source>
        <strain evidence="7 8">ME-791</strain>
    </source>
</reference>
<dbReference type="CDD" id="cd05013">
    <property type="entry name" value="SIS_RpiR"/>
    <property type="match status" value="1"/>
</dbReference>
<evidence type="ECO:0000256" key="3">
    <source>
        <dbReference type="ARBA" id="ARBA00023163"/>
    </source>
</evidence>
<organism evidence="7 8">
    <name type="scientific">Lactobacillus delbrueckii</name>
    <dbReference type="NCBI Taxonomy" id="1584"/>
    <lineage>
        <taxon>Bacteria</taxon>
        <taxon>Bacillati</taxon>
        <taxon>Bacillota</taxon>
        <taxon>Bacilli</taxon>
        <taxon>Lactobacillales</taxon>
        <taxon>Lactobacillaceae</taxon>
        <taxon>Lactobacillus</taxon>
    </lineage>
</organism>
<dbReference type="AlphaFoldDB" id="A0ABD0AGH4"/>
<keyword evidence="4" id="KW-0472">Membrane</keyword>
<dbReference type="SUPFAM" id="SSF46689">
    <property type="entry name" value="Homeodomain-like"/>
    <property type="match status" value="1"/>
</dbReference>
<dbReference type="Pfam" id="PF01380">
    <property type="entry name" value="SIS"/>
    <property type="match status" value="1"/>
</dbReference>
<evidence type="ECO:0000256" key="2">
    <source>
        <dbReference type="ARBA" id="ARBA00023125"/>
    </source>
</evidence>
<feature type="domain" description="HTH rpiR-type" evidence="5">
    <location>
        <begin position="1"/>
        <end position="75"/>
    </location>
</feature>
<accession>A0ABD0AGH4</accession>
<dbReference type="InterPro" id="IPR036388">
    <property type="entry name" value="WH-like_DNA-bd_sf"/>
</dbReference>
<evidence type="ECO:0000313" key="8">
    <source>
        <dbReference type="Proteomes" id="UP001054884"/>
    </source>
</evidence>
<feature type="domain" description="SIS" evidence="6">
    <location>
        <begin position="91"/>
        <end position="227"/>
    </location>
</feature>
<feature type="transmembrane region" description="Helical" evidence="4">
    <location>
        <begin position="204"/>
        <end position="225"/>
    </location>
</feature>
<dbReference type="EMBL" id="BNHY01000030">
    <property type="protein sequence ID" value="GHN34148.1"/>
    <property type="molecule type" value="Genomic_DNA"/>
</dbReference>
<evidence type="ECO:0000256" key="1">
    <source>
        <dbReference type="ARBA" id="ARBA00023015"/>
    </source>
</evidence>
<dbReference type="GO" id="GO:0003677">
    <property type="term" value="F:DNA binding"/>
    <property type="evidence" value="ECO:0007669"/>
    <property type="project" value="UniProtKB-KW"/>
</dbReference>
<evidence type="ECO:0000259" key="6">
    <source>
        <dbReference type="PROSITE" id="PS51464"/>
    </source>
</evidence>
<name>A0ABD0AGH4_9LACO</name>
<dbReference type="InterPro" id="IPR035472">
    <property type="entry name" value="RpiR-like_SIS"/>
</dbReference>
<comment type="caution">
    <text evidence="7">The sequence shown here is derived from an EMBL/GenBank/DDBJ whole genome shotgun (WGS) entry which is preliminary data.</text>
</comment>
<keyword evidence="3" id="KW-0804">Transcription</keyword>
<dbReference type="SUPFAM" id="SSF53697">
    <property type="entry name" value="SIS domain"/>
    <property type="match status" value="1"/>
</dbReference>
<dbReference type="Gene3D" id="1.10.10.10">
    <property type="entry name" value="Winged helix-like DNA-binding domain superfamily/Winged helix DNA-binding domain"/>
    <property type="match status" value="1"/>
</dbReference>
<dbReference type="Pfam" id="PF01418">
    <property type="entry name" value="HTH_6"/>
    <property type="match status" value="1"/>
</dbReference>
<gene>
    <name evidence="7" type="primary">rpiR_1</name>
    <name evidence="7" type="ORF">ME791_13000</name>
</gene>
<evidence type="ECO:0000313" key="7">
    <source>
        <dbReference type="EMBL" id="GHN34148.1"/>
    </source>
</evidence>